<dbReference type="EMBL" id="BARU01045612">
    <property type="protein sequence ID" value="GAH94951.1"/>
    <property type="molecule type" value="Genomic_DNA"/>
</dbReference>
<protein>
    <recommendedName>
        <fullName evidence="1">FUZ/MON1/HPS1 first Longin domain-containing protein</fullName>
    </recommendedName>
</protein>
<comment type="caution">
    <text evidence="2">The sequence shown here is derived from an EMBL/GenBank/DDBJ whole genome shotgun (WGS) entry which is preliminary data.</text>
</comment>
<reference evidence="2" key="1">
    <citation type="journal article" date="2014" name="Front. Microbiol.">
        <title>High frequency of phylogenetically diverse reductive dehalogenase-homologous genes in deep subseafloor sedimentary metagenomes.</title>
        <authorList>
            <person name="Kawai M."/>
            <person name="Futagami T."/>
            <person name="Toyoda A."/>
            <person name="Takaki Y."/>
            <person name="Nishi S."/>
            <person name="Hori S."/>
            <person name="Arai W."/>
            <person name="Tsubouchi T."/>
            <person name="Morono Y."/>
            <person name="Uchiyama I."/>
            <person name="Ito T."/>
            <person name="Fujiyama A."/>
            <person name="Inagaki F."/>
            <person name="Takami H."/>
        </authorList>
    </citation>
    <scope>NUCLEOTIDE SEQUENCE</scope>
    <source>
        <strain evidence="2">Expedition CK06-06</strain>
    </source>
</reference>
<organism evidence="2">
    <name type="scientific">marine sediment metagenome</name>
    <dbReference type="NCBI Taxonomy" id="412755"/>
    <lineage>
        <taxon>unclassified sequences</taxon>
        <taxon>metagenomes</taxon>
        <taxon>ecological metagenomes</taxon>
    </lineage>
</organism>
<feature type="non-terminal residue" evidence="2">
    <location>
        <position position="103"/>
    </location>
</feature>
<feature type="domain" description="FUZ/MON1/HPS1 first Longin" evidence="1">
    <location>
        <begin position="7"/>
        <end position="92"/>
    </location>
</feature>
<sequence length="103" mass="11796">MPKILKDLWILTENGVVLFSRVFDQTINPQLFGGLMSALNTFAEKLTDGGISNFEMSDLRFVIVKRRSFLFIGSSLNKTKEKKVIDELKLISDVFFEVYSEIL</sequence>
<gene>
    <name evidence="2" type="ORF">S03H2_69138</name>
</gene>
<dbReference type="GO" id="GO:0016192">
    <property type="term" value="P:vesicle-mediated transport"/>
    <property type="evidence" value="ECO:0007669"/>
    <property type="project" value="InterPro"/>
</dbReference>
<dbReference type="AlphaFoldDB" id="X1JJS1"/>
<proteinExistence type="predicted"/>
<evidence type="ECO:0000313" key="2">
    <source>
        <dbReference type="EMBL" id="GAH94951.1"/>
    </source>
</evidence>
<name>X1JJS1_9ZZZZ</name>
<dbReference type="Pfam" id="PF19036">
    <property type="entry name" value="Fuz_longin_1"/>
    <property type="match status" value="1"/>
</dbReference>
<evidence type="ECO:0000259" key="1">
    <source>
        <dbReference type="Pfam" id="PF19036"/>
    </source>
</evidence>
<dbReference type="InterPro" id="IPR043972">
    <property type="entry name" value="FUZ/MON1/HPS1_longin_1"/>
</dbReference>
<accession>X1JJS1</accession>